<evidence type="ECO:0000256" key="4">
    <source>
        <dbReference type="ARBA" id="ARBA00022679"/>
    </source>
</evidence>
<dbReference type="Pfam" id="PF02518">
    <property type="entry name" value="HATPase_c"/>
    <property type="match status" value="1"/>
</dbReference>
<evidence type="ECO:0000259" key="10">
    <source>
        <dbReference type="PROSITE" id="PS50109"/>
    </source>
</evidence>
<comment type="caution">
    <text evidence="11">The sequence shown here is derived from an EMBL/GenBank/DDBJ whole genome shotgun (WGS) entry which is preliminary data.</text>
</comment>
<dbReference type="PANTHER" id="PTHR24421:SF10">
    <property type="entry name" value="NITRATE_NITRITE SENSOR PROTEIN NARQ"/>
    <property type="match status" value="1"/>
</dbReference>
<dbReference type="Gene3D" id="3.30.565.10">
    <property type="entry name" value="Histidine kinase-like ATPase, C-terminal domain"/>
    <property type="match status" value="1"/>
</dbReference>
<evidence type="ECO:0000313" key="12">
    <source>
        <dbReference type="Proteomes" id="UP001652431"/>
    </source>
</evidence>
<dbReference type="InterPro" id="IPR050482">
    <property type="entry name" value="Sensor_HK_TwoCompSys"/>
</dbReference>
<dbReference type="RefSeq" id="WP_158369616.1">
    <property type="nucleotide sequence ID" value="NZ_JAOQJU010000007.1"/>
</dbReference>
<sequence>MSRILDRIILLIYCLGAVLLQEADTAFLAAFLSAVIYSFLGYYFRQRSLHIILAAFYISFAIFFPTFLLFFPVILYGFAEDKLFLSLILVVEFCLFHFHHAPWRLLPFLILGSAITLWLDHQTSLYEMLDAEFKKMRDDSVERNLLLKQKNQSLLEKQNYEIYNAVLKERNRIAREIHDNTGHMLSRSILLTGAAKAINKEEGLTPLLSQLEETLNTAMTDIRKSVHDLHDESVNLKETLDNLIESFSFCPAVMEYDMGFQIPQAVRYGFIAIIREALNNVIKHSNADRVHILVREHPALYQLIIEDNGTDIKTSKLTDGTGMGLTNIKDRVDSLDGNLQIQIENGFRIFITIPKKEAL</sequence>
<keyword evidence="7" id="KW-0067">ATP-binding</keyword>
<keyword evidence="12" id="KW-1185">Reference proteome</keyword>
<reference evidence="11 12" key="1">
    <citation type="journal article" date="2021" name="ISME Commun">
        <title>Automated analysis of genomic sequences facilitates high-throughput and comprehensive description of bacteria.</title>
        <authorList>
            <person name="Hitch T.C.A."/>
        </authorList>
    </citation>
    <scope>NUCLEOTIDE SEQUENCE [LARGE SCALE GENOMIC DNA]</scope>
    <source>
        <strain evidence="11 12">Sanger_03</strain>
    </source>
</reference>
<keyword evidence="8" id="KW-0902">Two-component regulatory system</keyword>
<dbReference type="InterPro" id="IPR005467">
    <property type="entry name" value="His_kinase_dom"/>
</dbReference>
<accession>A0ABT2RM94</accession>
<dbReference type="PROSITE" id="PS50109">
    <property type="entry name" value="HIS_KIN"/>
    <property type="match status" value="1"/>
</dbReference>
<dbReference type="Proteomes" id="UP001652431">
    <property type="component" value="Unassembled WGS sequence"/>
</dbReference>
<dbReference type="SMART" id="SM00387">
    <property type="entry name" value="HATPase_c"/>
    <property type="match status" value="1"/>
</dbReference>
<keyword evidence="9" id="KW-1133">Transmembrane helix</keyword>
<dbReference type="InterPro" id="IPR003594">
    <property type="entry name" value="HATPase_dom"/>
</dbReference>
<protein>
    <recommendedName>
        <fullName evidence="2">histidine kinase</fullName>
        <ecNumber evidence="2">2.7.13.3</ecNumber>
    </recommendedName>
</protein>
<evidence type="ECO:0000256" key="2">
    <source>
        <dbReference type="ARBA" id="ARBA00012438"/>
    </source>
</evidence>
<dbReference type="EC" id="2.7.13.3" evidence="2"/>
<feature type="transmembrane region" description="Helical" evidence="9">
    <location>
        <begin position="49"/>
        <end position="71"/>
    </location>
</feature>
<dbReference type="GO" id="GO:0016301">
    <property type="term" value="F:kinase activity"/>
    <property type="evidence" value="ECO:0007669"/>
    <property type="project" value="UniProtKB-KW"/>
</dbReference>
<keyword evidence="5" id="KW-0547">Nucleotide-binding</keyword>
<keyword evidence="3" id="KW-0597">Phosphoprotein</keyword>
<keyword evidence="9" id="KW-0812">Transmembrane</keyword>
<evidence type="ECO:0000256" key="5">
    <source>
        <dbReference type="ARBA" id="ARBA00022741"/>
    </source>
</evidence>
<evidence type="ECO:0000256" key="8">
    <source>
        <dbReference type="ARBA" id="ARBA00023012"/>
    </source>
</evidence>
<dbReference type="PANTHER" id="PTHR24421">
    <property type="entry name" value="NITRATE/NITRITE SENSOR PROTEIN NARX-RELATED"/>
    <property type="match status" value="1"/>
</dbReference>
<dbReference type="InterPro" id="IPR011712">
    <property type="entry name" value="Sig_transdc_His_kin_sub3_dim/P"/>
</dbReference>
<evidence type="ECO:0000256" key="6">
    <source>
        <dbReference type="ARBA" id="ARBA00022777"/>
    </source>
</evidence>
<dbReference type="Gene3D" id="1.20.5.1930">
    <property type="match status" value="1"/>
</dbReference>
<dbReference type="CDD" id="cd16917">
    <property type="entry name" value="HATPase_UhpB-NarQ-NarX-like"/>
    <property type="match status" value="1"/>
</dbReference>
<proteinExistence type="predicted"/>
<evidence type="ECO:0000313" key="11">
    <source>
        <dbReference type="EMBL" id="MCU6686530.1"/>
    </source>
</evidence>
<evidence type="ECO:0000256" key="1">
    <source>
        <dbReference type="ARBA" id="ARBA00000085"/>
    </source>
</evidence>
<keyword evidence="6 11" id="KW-0418">Kinase</keyword>
<gene>
    <name evidence="11" type="ORF">OCV99_08210</name>
</gene>
<dbReference type="SUPFAM" id="SSF55874">
    <property type="entry name" value="ATPase domain of HSP90 chaperone/DNA topoisomerase II/histidine kinase"/>
    <property type="match status" value="1"/>
</dbReference>
<comment type="catalytic activity">
    <reaction evidence="1">
        <text>ATP + protein L-histidine = ADP + protein N-phospho-L-histidine.</text>
        <dbReference type="EC" id="2.7.13.3"/>
    </reaction>
</comment>
<evidence type="ECO:0000256" key="3">
    <source>
        <dbReference type="ARBA" id="ARBA00022553"/>
    </source>
</evidence>
<keyword evidence="4" id="KW-0808">Transferase</keyword>
<keyword evidence="9" id="KW-0472">Membrane</keyword>
<evidence type="ECO:0000256" key="7">
    <source>
        <dbReference type="ARBA" id="ARBA00022840"/>
    </source>
</evidence>
<organism evidence="11 12">
    <name type="scientific">Dorea acetigenes</name>
    <dbReference type="NCBI Taxonomy" id="2981787"/>
    <lineage>
        <taxon>Bacteria</taxon>
        <taxon>Bacillati</taxon>
        <taxon>Bacillota</taxon>
        <taxon>Clostridia</taxon>
        <taxon>Lachnospirales</taxon>
        <taxon>Lachnospiraceae</taxon>
        <taxon>Dorea</taxon>
    </lineage>
</organism>
<feature type="domain" description="Histidine kinase" evidence="10">
    <location>
        <begin position="273"/>
        <end position="357"/>
    </location>
</feature>
<dbReference type="InterPro" id="IPR036890">
    <property type="entry name" value="HATPase_C_sf"/>
</dbReference>
<name>A0ABT2RM94_9FIRM</name>
<dbReference type="EMBL" id="JAOQJU010000007">
    <property type="protein sequence ID" value="MCU6686530.1"/>
    <property type="molecule type" value="Genomic_DNA"/>
</dbReference>
<evidence type="ECO:0000256" key="9">
    <source>
        <dbReference type="SAM" id="Phobius"/>
    </source>
</evidence>
<dbReference type="Pfam" id="PF07730">
    <property type="entry name" value="HisKA_3"/>
    <property type="match status" value="1"/>
</dbReference>